<keyword evidence="3" id="KW-1185">Reference proteome</keyword>
<name>A0A087GQI5_ARAAL</name>
<dbReference type="Gramene" id="KFK32137">
    <property type="protein sequence ID" value="KFK32137"/>
    <property type="gene ID" value="AALP_AA6G203000"/>
</dbReference>
<dbReference type="AlphaFoldDB" id="A0A087GQI5"/>
<protein>
    <submittedName>
        <fullName evidence="2">Uncharacterized protein</fullName>
    </submittedName>
</protein>
<accession>A0A087GQI5</accession>
<keyword evidence="1" id="KW-0472">Membrane</keyword>
<dbReference type="Proteomes" id="UP000029120">
    <property type="component" value="Chromosome 6"/>
</dbReference>
<keyword evidence="1" id="KW-0812">Transmembrane</keyword>
<evidence type="ECO:0000313" key="3">
    <source>
        <dbReference type="Proteomes" id="UP000029120"/>
    </source>
</evidence>
<evidence type="ECO:0000313" key="2">
    <source>
        <dbReference type="EMBL" id="KFK32137.1"/>
    </source>
</evidence>
<feature type="transmembrane region" description="Helical" evidence="1">
    <location>
        <begin position="34"/>
        <end position="53"/>
    </location>
</feature>
<organism evidence="2 3">
    <name type="scientific">Arabis alpina</name>
    <name type="common">Alpine rock-cress</name>
    <dbReference type="NCBI Taxonomy" id="50452"/>
    <lineage>
        <taxon>Eukaryota</taxon>
        <taxon>Viridiplantae</taxon>
        <taxon>Streptophyta</taxon>
        <taxon>Embryophyta</taxon>
        <taxon>Tracheophyta</taxon>
        <taxon>Spermatophyta</taxon>
        <taxon>Magnoliopsida</taxon>
        <taxon>eudicotyledons</taxon>
        <taxon>Gunneridae</taxon>
        <taxon>Pentapetalae</taxon>
        <taxon>rosids</taxon>
        <taxon>malvids</taxon>
        <taxon>Brassicales</taxon>
        <taxon>Brassicaceae</taxon>
        <taxon>Arabideae</taxon>
        <taxon>Arabis</taxon>
    </lineage>
</organism>
<keyword evidence="1" id="KW-1133">Transmembrane helix</keyword>
<sequence length="62" mass="7156">MNSHVSSRVNVRWRNRVVARLRLLLLRQNRAPHIGLSMLDLILLLIVLVLLNLDPFFLVGAE</sequence>
<dbReference type="EMBL" id="CM002874">
    <property type="protein sequence ID" value="KFK32137.1"/>
    <property type="molecule type" value="Genomic_DNA"/>
</dbReference>
<gene>
    <name evidence="2" type="ordered locus">AALP_Aa6g203000</name>
</gene>
<evidence type="ECO:0000256" key="1">
    <source>
        <dbReference type="SAM" id="Phobius"/>
    </source>
</evidence>
<proteinExistence type="predicted"/>
<reference evidence="3" key="1">
    <citation type="journal article" date="2015" name="Nat. Plants">
        <title>Genome expansion of Arabis alpina linked with retrotransposition and reduced symmetric DNA methylation.</title>
        <authorList>
            <person name="Willing E.M."/>
            <person name="Rawat V."/>
            <person name="Mandakova T."/>
            <person name="Maumus F."/>
            <person name="James G.V."/>
            <person name="Nordstroem K.J."/>
            <person name="Becker C."/>
            <person name="Warthmann N."/>
            <person name="Chica C."/>
            <person name="Szarzynska B."/>
            <person name="Zytnicki M."/>
            <person name="Albani M.C."/>
            <person name="Kiefer C."/>
            <person name="Bergonzi S."/>
            <person name="Castaings L."/>
            <person name="Mateos J.L."/>
            <person name="Berns M.C."/>
            <person name="Bujdoso N."/>
            <person name="Piofczyk T."/>
            <person name="de Lorenzo L."/>
            <person name="Barrero-Sicilia C."/>
            <person name="Mateos I."/>
            <person name="Piednoel M."/>
            <person name="Hagmann J."/>
            <person name="Chen-Min-Tao R."/>
            <person name="Iglesias-Fernandez R."/>
            <person name="Schuster S.C."/>
            <person name="Alonso-Blanco C."/>
            <person name="Roudier F."/>
            <person name="Carbonero P."/>
            <person name="Paz-Ares J."/>
            <person name="Davis S.J."/>
            <person name="Pecinka A."/>
            <person name="Quesneville H."/>
            <person name="Colot V."/>
            <person name="Lysak M.A."/>
            <person name="Weigel D."/>
            <person name="Coupland G."/>
            <person name="Schneeberger K."/>
        </authorList>
    </citation>
    <scope>NUCLEOTIDE SEQUENCE [LARGE SCALE GENOMIC DNA]</scope>
    <source>
        <strain evidence="3">cv. Pajares</strain>
    </source>
</reference>